<dbReference type="RefSeq" id="WP_133316976.1">
    <property type="nucleotide sequence ID" value="NZ_SMTL01000003.1"/>
</dbReference>
<dbReference type="CDD" id="cd00082">
    <property type="entry name" value="HisKA"/>
    <property type="match status" value="1"/>
</dbReference>
<keyword evidence="14" id="KW-1185">Reference proteome</keyword>
<dbReference type="SUPFAM" id="SSF52172">
    <property type="entry name" value="CheY-like"/>
    <property type="match status" value="1"/>
</dbReference>
<dbReference type="InterPro" id="IPR000700">
    <property type="entry name" value="PAS-assoc_C"/>
</dbReference>
<dbReference type="SUPFAM" id="SSF55785">
    <property type="entry name" value="PYP-like sensor domain (PAS domain)"/>
    <property type="match status" value="2"/>
</dbReference>
<dbReference type="Gene3D" id="3.40.50.2300">
    <property type="match status" value="1"/>
</dbReference>
<feature type="domain" description="PAC" evidence="12">
    <location>
        <begin position="80"/>
        <end position="132"/>
    </location>
</feature>
<evidence type="ECO:0000256" key="2">
    <source>
        <dbReference type="ARBA" id="ARBA00012438"/>
    </source>
</evidence>
<keyword evidence="3 6" id="KW-0597">Phosphoprotein</keyword>
<evidence type="ECO:0000259" key="9">
    <source>
        <dbReference type="PROSITE" id="PS50109"/>
    </source>
</evidence>
<dbReference type="SUPFAM" id="SSF47384">
    <property type="entry name" value="Homodimeric domain of signal transducing histidine kinase"/>
    <property type="match status" value="1"/>
</dbReference>
<dbReference type="PANTHER" id="PTHR43065:SF49">
    <property type="entry name" value="HISTIDINE KINASE"/>
    <property type="match status" value="1"/>
</dbReference>
<evidence type="ECO:0000313" key="13">
    <source>
        <dbReference type="EMBL" id="TDK35555.1"/>
    </source>
</evidence>
<dbReference type="AlphaFoldDB" id="A0A4R5UHW3"/>
<evidence type="ECO:0000256" key="5">
    <source>
        <dbReference type="ARBA" id="ARBA00022777"/>
    </source>
</evidence>
<proteinExistence type="predicted"/>
<dbReference type="CDD" id="cd00130">
    <property type="entry name" value="PAS"/>
    <property type="match status" value="2"/>
</dbReference>
<dbReference type="SUPFAM" id="SSF55874">
    <property type="entry name" value="ATPase domain of HSP90 chaperone/DNA topoisomerase II/histidine kinase"/>
    <property type="match status" value="1"/>
</dbReference>
<feature type="region of interest" description="Disordered" evidence="8">
    <location>
        <begin position="686"/>
        <end position="707"/>
    </location>
</feature>
<dbReference type="InterPro" id="IPR036890">
    <property type="entry name" value="HATPase_C_sf"/>
</dbReference>
<dbReference type="SMART" id="SM00388">
    <property type="entry name" value="HisKA"/>
    <property type="match status" value="1"/>
</dbReference>
<dbReference type="InterPro" id="IPR003661">
    <property type="entry name" value="HisK_dim/P_dom"/>
</dbReference>
<dbReference type="OrthoDB" id="9796100at2"/>
<evidence type="ECO:0000256" key="7">
    <source>
        <dbReference type="SAM" id="Coils"/>
    </source>
</evidence>
<feature type="domain" description="PAC" evidence="12">
    <location>
        <begin position="206"/>
        <end position="258"/>
    </location>
</feature>
<feature type="domain" description="Response regulatory" evidence="10">
    <location>
        <begin position="708"/>
        <end position="823"/>
    </location>
</feature>
<dbReference type="PROSITE" id="PS50113">
    <property type="entry name" value="PAC"/>
    <property type="match status" value="2"/>
</dbReference>
<dbReference type="InterPro" id="IPR036097">
    <property type="entry name" value="HisK_dim/P_sf"/>
</dbReference>
<dbReference type="SMART" id="SM00091">
    <property type="entry name" value="PAS"/>
    <property type="match status" value="1"/>
</dbReference>
<organism evidence="13 14">
    <name type="scientific">Rhizobium deserti</name>
    <dbReference type="NCBI Taxonomy" id="2547961"/>
    <lineage>
        <taxon>Bacteria</taxon>
        <taxon>Pseudomonadati</taxon>
        <taxon>Pseudomonadota</taxon>
        <taxon>Alphaproteobacteria</taxon>
        <taxon>Hyphomicrobiales</taxon>
        <taxon>Rhizobiaceae</taxon>
        <taxon>Rhizobium/Agrobacterium group</taxon>
        <taxon>Rhizobium</taxon>
    </lineage>
</organism>
<evidence type="ECO:0000256" key="1">
    <source>
        <dbReference type="ARBA" id="ARBA00000085"/>
    </source>
</evidence>
<evidence type="ECO:0000256" key="4">
    <source>
        <dbReference type="ARBA" id="ARBA00022679"/>
    </source>
</evidence>
<gene>
    <name evidence="13" type="ORF">E2F50_15100</name>
</gene>
<dbReference type="InterPro" id="IPR001610">
    <property type="entry name" value="PAC"/>
</dbReference>
<keyword evidence="4" id="KW-0808">Transferase</keyword>
<dbReference type="InterPro" id="IPR035965">
    <property type="entry name" value="PAS-like_dom_sf"/>
</dbReference>
<dbReference type="PROSITE" id="PS50110">
    <property type="entry name" value="RESPONSE_REGULATORY"/>
    <property type="match status" value="1"/>
</dbReference>
<dbReference type="SMART" id="SM00086">
    <property type="entry name" value="PAC"/>
    <property type="match status" value="2"/>
</dbReference>
<feature type="coiled-coil region" evidence="7">
    <location>
        <begin position="427"/>
        <end position="454"/>
    </location>
</feature>
<keyword evidence="5" id="KW-0418">Kinase</keyword>
<protein>
    <recommendedName>
        <fullName evidence="2">histidine kinase</fullName>
        <ecNumber evidence="2">2.7.13.3</ecNumber>
    </recommendedName>
</protein>
<dbReference type="EMBL" id="SMTL01000003">
    <property type="protein sequence ID" value="TDK35555.1"/>
    <property type="molecule type" value="Genomic_DNA"/>
</dbReference>
<dbReference type="FunFam" id="3.30.450.20:FF:000099">
    <property type="entry name" value="Sensory box sensor histidine kinase"/>
    <property type="match status" value="1"/>
</dbReference>
<dbReference type="InterPro" id="IPR000014">
    <property type="entry name" value="PAS"/>
</dbReference>
<feature type="domain" description="PAS" evidence="11">
    <location>
        <begin position="133"/>
        <end position="203"/>
    </location>
</feature>
<evidence type="ECO:0000313" key="14">
    <source>
        <dbReference type="Proteomes" id="UP000295238"/>
    </source>
</evidence>
<comment type="catalytic activity">
    <reaction evidence="1">
        <text>ATP + protein L-histidine = ADP + protein N-phospho-L-histidine.</text>
        <dbReference type="EC" id="2.7.13.3"/>
    </reaction>
</comment>
<dbReference type="Proteomes" id="UP000295238">
    <property type="component" value="Unassembled WGS sequence"/>
</dbReference>
<accession>A0A4R5UHW3</accession>
<comment type="caution">
    <text evidence="13">The sequence shown here is derived from an EMBL/GenBank/DDBJ whole genome shotgun (WGS) entry which is preliminary data.</text>
</comment>
<evidence type="ECO:0000256" key="8">
    <source>
        <dbReference type="SAM" id="MobiDB-lite"/>
    </source>
</evidence>
<dbReference type="SMART" id="SM00387">
    <property type="entry name" value="HATPase_c"/>
    <property type="match status" value="1"/>
</dbReference>
<dbReference type="Gene3D" id="3.30.450.40">
    <property type="match status" value="1"/>
</dbReference>
<evidence type="ECO:0000259" key="10">
    <source>
        <dbReference type="PROSITE" id="PS50110"/>
    </source>
</evidence>
<dbReference type="Pfam" id="PF00072">
    <property type="entry name" value="Response_reg"/>
    <property type="match status" value="1"/>
</dbReference>
<dbReference type="InterPro" id="IPR011006">
    <property type="entry name" value="CheY-like_superfamily"/>
</dbReference>
<reference evidence="13 14" key="1">
    <citation type="submission" date="2019-03" db="EMBL/GenBank/DDBJ databases">
        <title>Rhizobium sp. nov., an bacterium isolated from biocrust in Mu Us Desert.</title>
        <authorList>
            <person name="Lixiong L."/>
        </authorList>
    </citation>
    <scope>NUCLEOTIDE SEQUENCE [LARGE SCALE GENOMIC DNA]</scope>
    <source>
        <strain evidence="13 14">SPY-1</strain>
    </source>
</reference>
<dbReference type="InterPro" id="IPR003594">
    <property type="entry name" value="HATPase_dom"/>
</dbReference>
<dbReference type="SMART" id="SM00448">
    <property type="entry name" value="REC"/>
    <property type="match status" value="1"/>
</dbReference>
<evidence type="ECO:0000256" key="3">
    <source>
        <dbReference type="ARBA" id="ARBA00022553"/>
    </source>
</evidence>
<dbReference type="InterPro" id="IPR029016">
    <property type="entry name" value="GAF-like_dom_sf"/>
</dbReference>
<dbReference type="NCBIfam" id="TIGR00229">
    <property type="entry name" value="sensory_box"/>
    <property type="match status" value="2"/>
</dbReference>
<dbReference type="PANTHER" id="PTHR43065">
    <property type="entry name" value="SENSOR HISTIDINE KINASE"/>
    <property type="match status" value="1"/>
</dbReference>
<evidence type="ECO:0000259" key="11">
    <source>
        <dbReference type="PROSITE" id="PS50112"/>
    </source>
</evidence>
<dbReference type="InterPro" id="IPR005467">
    <property type="entry name" value="His_kinase_dom"/>
</dbReference>
<dbReference type="InterPro" id="IPR013655">
    <property type="entry name" value="PAS_fold_3"/>
</dbReference>
<dbReference type="GO" id="GO:0000155">
    <property type="term" value="F:phosphorelay sensor kinase activity"/>
    <property type="evidence" value="ECO:0007669"/>
    <property type="project" value="InterPro"/>
</dbReference>
<evidence type="ECO:0000259" key="12">
    <source>
        <dbReference type="PROSITE" id="PS50113"/>
    </source>
</evidence>
<name>A0A4R5UHW3_9HYPH</name>
<dbReference type="SUPFAM" id="SSF55781">
    <property type="entry name" value="GAF domain-like"/>
    <property type="match status" value="1"/>
</dbReference>
<evidence type="ECO:0000256" key="6">
    <source>
        <dbReference type="PROSITE-ProRule" id="PRU00169"/>
    </source>
</evidence>
<dbReference type="EC" id="2.7.13.3" evidence="2"/>
<dbReference type="PROSITE" id="PS50109">
    <property type="entry name" value="HIS_KIN"/>
    <property type="match status" value="1"/>
</dbReference>
<dbReference type="Gene3D" id="1.10.287.130">
    <property type="match status" value="1"/>
</dbReference>
<sequence length="826" mass="91660">MDQERLARALRNTDDVGVWELDLDADRISIFGSLRGRYGHEGESGFWSDATDTVLSRIVPEDRHIFCEAIAKAIEDGERFSIFYRVRRPDGAIIYSNTHGRCLFDKDGRPVTVSGVTIDVTARKLAEDALVAGEARYRAMTNAIEQMIWSTTADGIYDFYNDRWYEFTGTPKSSLTGKSWQNLLHPEDRAAAQAEWQKSLVTGKPYKAEYRLRHHSGEYRWVVARAQPMCDESGVITRWYGTSTDLHERKLAEQRQQFLLELNDRLRSSAHATDATSIAAQMLGMQVDVPRAGYGEIDANEEVVRVERDWTRGETTLSLAGEARILDGFGPAVVAELKAGRTLVVDDCYRDARAGAAYAETWDSIGCRSLIVVPLMRDNKFTAILYLHDTKPRQWGPEDIALAEDVAQRTFAYVERLRAENEIRLLNATLEQRVRDEIAERAKTEEQLRQAQKMEAVGQLTGGIAHDFNNMLAVIIGGLNLIQRRLSRGDTNVERLIANAMEGAERAAALTKRLLAFSRQQPLDPKTIDANRLIEAMTELLSRTIGENITVKTLLSPDLWAVQADPAQLENAILNLSVNARDAMPSGGKLTIETANITVDAADGAEQGIPPCDYVRLAVTDSGEGMSKETIARAFDPFFTTKPVGKGTGLGLSQVYGFVRQSGGHVRLQSQLGVGTSSYIYLPRAAGQSDDEPADEPQPSQPGQSAETILVVEDDERVRRLSVEALRDLGYSVIEAGDGRDAVKLLQSRQDISLLFTDVVMPNMTGRELAAIARQMRPNLKILYTSGYTRDATMQDGILQDGIQLLAKPFTMQELAARLRNVLDAS</sequence>
<dbReference type="PROSITE" id="PS50112">
    <property type="entry name" value="PAS"/>
    <property type="match status" value="1"/>
</dbReference>
<dbReference type="Gene3D" id="3.30.565.10">
    <property type="entry name" value="Histidine kinase-like ATPase, C-terminal domain"/>
    <property type="match status" value="1"/>
</dbReference>
<feature type="modified residue" description="4-aspartylphosphate" evidence="6">
    <location>
        <position position="758"/>
    </location>
</feature>
<dbReference type="InterPro" id="IPR004358">
    <property type="entry name" value="Sig_transdc_His_kin-like_C"/>
</dbReference>
<dbReference type="Pfam" id="PF08447">
    <property type="entry name" value="PAS_3"/>
    <property type="match status" value="2"/>
</dbReference>
<dbReference type="Pfam" id="PF00512">
    <property type="entry name" value="HisKA"/>
    <property type="match status" value="1"/>
</dbReference>
<feature type="domain" description="Histidine kinase" evidence="9">
    <location>
        <begin position="463"/>
        <end position="686"/>
    </location>
</feature>
<dbReference type="PRINTS" id="PR00344">
    <property type="entry name" value="BCTRLSENSOR"/>
</dbReference>
<dbReference type="Gene3D" id="3.30.450.20">
    <property type="entry name" value="PAS domain"/>
    <property type="match status" value="2"/>
</dbReference>
<dbReference type="SMART" id="SM00065">
    <property type="entry name" value="GAF"/>
    <property type="match status" value="1"/>
</dbReference>
<dbReference type="InterPro" id="IPR003018">
    <property type="entry name" value="GAF"/>
</dbReference>
<keyword evidence="7" id="KW-0175">Coiled coil</keyword>
<dbReference type="Pfam" id="PF02518">
    <property type="entry name" value="HATPase_c"/>
    <property type="match status" value="1"/>
</dbReference>
<dbReference type="Pfam" id="PF01590">
    <property type="entry name" value="GAF"/>
    <property type="match status" value="1"/>
</dbReference>
<dbReference type="InterPro" id="IPR001789">
    <property type="entry name" value="Sig_transdc_resp-reg_receiver"/>
</dbReference>